<dbReference type="SMART" id="SM00460">
    <property type="entry name" value="TGc"/>
    <property type="match status" value="1"/>
</dbReference>
<dbReference type="InterPro" id="IPR002931">
    <property type="entry name" value="Transglutaminase-like"/>
</dbReference>
<dbReference type="Pfam" id="PF01841">
    <property type="entry name" value="Transglut_core"/>
    <property type="match status" value="1"/>
</dbReference>
<dbReference type="PANTHER" id="PTHR33490">
    <property type="entry name" value="BLR5614 PROTEIN-RELATED"/>
    <property type="match status" value="1"/>
</dbReference>
<gene>
    <name evidence="2" type="ORF">SAMN05421812_107195</name>
</gene>
<dbReference type="InterPro" id="IPR038765">
    <property type="entry name" value="Papain-like_cys_pep_sf"/>
</dbReference>
<evidence type="ECO:0000313" key="3">
    <source>
        <dbReference type="Proteomes" id="UP000198362"/>
    </source>
</evidence>
<keyword evidence="3" id="KW-1185">Reference proteome</keyword>
<dbReference type="Gene3D" id="3.10.620.30">
    <property type="match status" value="1"/>
</dbReference>
<dbReference type="AlphaFoldDB" id="A0A239N594"/>
<dbReference type="SUPFAM" id="SSF54001">
    <property type="entry name" value="Cysteine proteinases"/>
    <property type="match status" value="1"/>
</dbReference>
<dbReference type="Proteomes" id="UP000198362">
    <property type="component" value="Unassembled WGS sequence"/>
</dbReference>
<evidence type="ECO:0000259" key="1">
    <source>
        <dbReference type="SMART" id="SM00460"/>
    </source>
</evidence>
<accession>A0A239N594</accession>
<reference evidence="2 3" key="1">
    <citation type="submission" date="2017-06" db="EMBL/GenBank/DDBJ databases">
        <authorList>
            <person name="Kim H.J."/>
            <person name="Triplett B.A."/>
        </authorList>
    </citation>
    <scope>NUCLEOTIDE SEQUENCE [LARGE SCALE GENOMIC DNA]</scope>
    <source>
        <strain evidence="2 3">CGMCC 4.5593</strain>
    </source>
</reference>
<dbReference type="Gene3D" id="2.60.40.2250">
    <property type="match status" value="1"/>
</dbReference>
<evidence type="ECO:0000313" key="2">
    <source>
        <dbReference type="EMBL" id="SNT49348.1"/>
    </source>
</evidence>
<dbReference type="EMBL" id="FZPH01000007">
    <property type="protein sequence ID" value="SNT49348.1"/>
    <property type="molecule type" value="Genomic_DNA"/>
</dbReference>
<name>A0A239N594_9ACTN</name>
<proteinExistence type="predicted"/>
<sequence length="282" mass="28966">METCGGHTVAVNAATAILAYDVTETATIAVQVAVAGSAEQESLSATVDGTAVEVASIAETDDPLNGPTQLVSARAGRLLLTYTMERNGTGAAAPAPNLRDRIQAVLPSRYCPSDRLTGYAARFRGGGDLATVQRIVAEVHDSLVYDGAASGPTTDAVDTLLAGRGVCRDYAHLTVALCRAVDVPARVVAVYAPGLSPMDFHLVAETAVDGAWLVWDATRLAPRSSLLRVSTGRDAADVAFGTVLTGAATLTDLTVTAVADGALPDDDHECPVILGAHAETQG</sequence>
<protein>
    <submittedName>
        <fullName evidence="2">Transglutaminase-like superfamily protein</fullName>
    </submittedName>
</protein>
<organism evidence="2 3">
    <name type="scientific">Asanoa hainanensis</name>
    <dbReference type="NCBI Taxonomy" id="560556"/>
    <lineage>
        <taxon>Bacteria</taxon>
        <taxon>Bacillati</taxon>
        <taxon>Actinomycetota</taxon>
        <taxon>Actinomycetes</taxon>
        <taxon>Micromonosporales</taxon>
        <taxon>Micromonosporaceae</taxon>
        <taxon>Asanoa</taxon>
    </lineage>
</organism>
<dbReference type="PANTHER" id="PTHR33490:SF12">
    <property type="entry name" value="BLL5557 PROTEIN"/>
    <property type="match status" value="1"/>
</dbReference>
<feature type="domain" description="Transglutaminase-like" evidence="1">
    <location>
        <begin position="159"/>
        <end position="219"/>
    </location>
</feature>